<keyword evidence="8" id="KW-0472">Membrane</keyword>
<dbReference type="OrthoDB" id="9806941at2"/>
<dbReference type="KEGG" id="gph:GEMMAAP_02320"/>
<evidence type="ECO:0000256" key="5">
    <source>
        <dbReference type="ARBA" id="ARBA00022475"/>
    </source>
</evidence>
<dbReference type="Gene3D" id="3.40.1550.10">
    <property type="entry name" value="CheC-like"/>
    <property type="match status" value="1"/>
</dbReference>
<evidence type="ECO:0000256" key="2">
    <source>
        <dbReference type="ARBA" id="ARBA00004202"/>
    </source>
</evidence>
<evidence type="ECO:0000256" key="10">
    <source>
        <dbReference type="ARBA" id="ARBA00025044"/>
    </source>
</evidence>
<evidence type="ECO:0000256" key="9">
    <source>
        <dbReference type="ARBA" id="ARBA00023143"/>
    </source>
</evidence>
<keyword evidence="7" id="KW-0283">Flagellar rotation</keyword>
<dbReference type="Pfam" id="PF01052">
    <property type="entry name" value="FliMN_C"/>
    <property type="match status" value="1"/>
</dbReference>
<dbReference type="eggNOG" id="COG1868">
    <property type="taxonomic scope" value="Bacteria"/>
</dbReference>
<comment type="function">
    <text evidence="10">FliM is one of three proteins (FliG, FliN, FliM) that forms the rotor-mounted switch complex (C ring), located at the base of the basal body. This complex interacts with the CheY and CheZ chemotaxis proteins, in addition to contacting components of the motor that determine the direction of flagellar rotation.</text>
</comment>
<dbReference type="PRINTS" id="PR00955">
    <property type="entry name" value="FLGMOTORFLIM"/>
</dbReference>
<evidence type="ECO:0000256" key="7">
    <source>
        <dbReference type="ARBA" id="ARBA00022779"/>
    </source>
</evidence>
<dbReference type="CDD" id="cd17908">
    <property type="entry name" value="FliM"/>
    <property type="match status" value="1"/>
</dbReference>
<dbReference type="InterPro" id="IPR001689">
    <property type="entry name" value="Flag_FliM"/>
</dbReference>
<evidence type="ECO:0000256" key="6">
    <source>
        <dbReference type="ARBA" id="ARBA00022500"/>
    </source>
</evidence>
<comment type="subcellular location">
    <subcellularLocation>
        <location evidence="1">Bacterial flagellum basal body</location>
    </subcellularLocation>
    <subcellularLocation>
        <location evidence="2">Cell membrane</location>
        <topology evidence="2">Peripheral membrane protein</topology>
    </subcellularLocation>
</comment>
<dbReference type="SUPFAM" id="SSF101801">
    <property type="entry name" value="Surface presentation of antigens (SPOA)"/>
    <property type="match status" value="1"/>
</dbReference>
<dbReference type="PANTHER" id="PTHR30034">
    <property type="entry name" value="FLAGELLAR MOTOR SWITCH PROTEIN FLIM"/>
    <property type="match status" value="1"/>
</dbReference>
<evidence type="ECO:0000256" key="4">
    <source>
        <dbReference type="ARBA" id="ARBA00021898"/>
    </source>
</evidence>
<evidence type="ECO:0000259" key="11">
    <source>
        <dbReference type="Pfam" id="PF01052"/>
    </source>
</evidence>
<organism evidence="12 13">
    <name type="scientific">Gemmatimonas phototrophica</name>
    <dbReference type="NCBI Taxonomy" id="1379270"/>
    <lineage>
        <taxon>Bacteria</taxon>
        <taxon>Pseudomonadati</taxon>
        <taxon>Gemmatimonadota</taxon>
        <taxon>Gemmatimonadia</taxon>
        <taxon>Gemmatimonadales</taxon>
        <taxon>Gemmatimonadaceae</taxon>
        <taxon>Gemmatimonas</taxon>
    </lineage>
</organism>
<keyword evidence="5" id="KW-1003">Cell membrane</keyword>
<accession>A0A143BHB0</accession>
<keyword evidence="13" id="KW-1185">Reference proteome</keyword>
<name>A0A143BHB0_9BACT</name>
<sequence>MSSETLSQTDIDRLLGGGNRTAGNAAVGTPFSNAALDVQVYDFRRPHRVSKERLRTLEAMYERLVKGLEAWLISRVRGQIEVRLQSVEQFSFGEFTLSLPMPCSSFIFDIQGTGQKGVIDIGPEFSTYIVDRLFGGEGTGTPLTRALTPIERMAVRSVADRVTSLLQEIWQDHVPMELNITGFESSPEILQVVNREDPVLVANVEFSTGSVSSLVLLCLPFSVLDKFFTSSGQQRMALLATNEQEREQTRLRSEAALRATKVPLTARLPDFQLAMRDIAQIVEGTIIPTGIPKDARVIVRAGSQERFIGHAGRVNGNLAVRIVDALPSSASTPDSPRS</sequence>
<dbReference type="Pfam" id="PF02154">
    <property type="entry name" value="FliM"/>
    <property type="match status" value="1"/>
</dbReference>
<dbReference type="PIRSF" id="PIRSF002888">
    <property type="entry name" value="FliM"/>
    <property type="match status" value="1"/>
</dbReference>
<dbReference type="STRING" id="1379270.GEMMAAP_02320"/>
<evidence type="ECO:0000256" key="3">
    <source>
        <dbReference type="ARBA" id="ARBA00011049"/>
    </source>
</evidence>
<reference evidence="12 13" key="2">
    <citation type="journal article" date="2016" name="Environ. Microbiol. Rep.">
        <title>Metagenomic evidence for the presence of phototrophic Gemmatimonadetes bacteria in diverse environments.</title>
        <authorList>
            <person name="Zeng Y."/>
            <person name="Baumbach J."/>
            <person name="Barbosa E.G."/>
            <person name="Azevedo V."/>
            <person name="Zhang C."/>
            <person name="Koblizek M."/>
        </authorList>
    </citation>
    <scope>NUCLEOTIDE SEQUENCE [LARGE SCALE GENOMIC DNA]</scope>
    <source>
        <strain evidence="12 13">AP64</strain>
    </source>
</reference>
<dbReference type="EMBL" id="CP011454">
    <property type="protein sequence ID" value="AMW03983.1"/>
    <property type="molecule type" value="Genomic_DNA"/>
</dbReference>
<dbReference type="Proteomes" id="UP000076404">
    <property type="component" value="Chromosome"/>
</dbReference>
<keyword evidence="6" id="KW-0145">Chemotaxis</keyword>
<reference evidence="12 13" key="1">
    <citation type="journal article" date="2014" name="Proc. Natl. Acad. Sci. U.S.A.">
        <title>Functional type 2 photosynthetic reaction centers found in the rare bacterial phylum Gemmatimonadetes.</title>
        <authorList>
            <person name="Zeng Y."/>
            <person name="Feng F."/>
            <person name="Medova H."/>
            <person name="Dean J."/>
            <person name="Koblizek M."/>
        </authorList>
    </citation>
    <scope>NUCLEOTIDE SEQUENCE [LARGE SCALE GENOMIC DNA]</scope>
    <source>
        <strain evidence="12 13">AP64</strain>
    </source>
</reference>
<dbReference type="SUPFAM" id="SSF103039">
    <property type="entry name" value="CheC-like"/>
    <property type="match status" value="1"/>
</dbReference>
<dbReference type="InterPro" id="IPR001543">
    <property type="entry name" value="FliN-like_C"/>
</dbReference>
<dbReference type="GO" id="GO:0050918">
    <property type="term" value="P:positive chemotaxis"/>
    <property type="evidence" value="ECO:0007669"/>
    <property type="project" value="TreeGrafter"/>
</dbReference>
<dbReference type="Gene3D" id="2.30.330.10">
    <property type="entry name" value="SpoA-like"/>
    <property type="match status" value="1"/>
</dbReference>
<dbReference type="PANTHER" id="PTHR30034:SF6">
    <property type="entry name" value="YOP PROTEINS TRANSLOCATION PROTEIN Q"/>
    <property type="match status" value="1"/>
</dbReference>
<dbReference type="InterPro" id="IPR036429">
    <property type="entry name" value="SpoA-like_sf"/>
</dbReference>
<proteinExistence type="inferred from homology"/>
<gene>
    <name evidence="12" type="ORF">GEMMAAP_02320</name>
</gene>
<keyword evidence="9" id="KW-0975">Bacterial flagellum</keyword>
<comment type="similarity">
    <text evidence="3">Belongs to the FliM family.</text>
</comment>
<evidence type="ECO:0000256" key="1">
    <source>
        <dbReference type="ARBA" id="ARBA00004117"/>
    </source>
</evidence>
<dbReference type="AlphaFoldDB" id="A0A143BHB0"/>
<dbReference type="InterPro" id="IPR028976">
    <property type="entry name" value="CheC-like_sf"/>
</dbReference>
<feature type="domain" description="Flagellar motor switch protein FliN-like C-terminal" evidence="11">
    <location>
        <begin position="256"/>
        <end position="325"/>
    </location>
</feature>
<evidence type="ECO:0000313" key="12">
    <source>
        <dbReference type="EMBL" id="AMW03983.1"/>
    </source>
</evidence>
<protein>
    <recommendedName>
        <fullName evidence="4">Flagellar motor switch protein FliM</fullName>
    </recommendedName>
</protein>
<dbReference type="RefSeq" id="WP_026849268.1">
    <property type="nucleotide sequence ID" value="NZ_CP011454.1"/>
</dbReference>
<dbReference type="GO" id="GO:0003774">
    <property type="term" value="F:cytoskeletal motor activity"/>
    <property type="evidence" value="ECO:0007669"/>
    <property type="project" value="InterPro"/>
</dbReference>
<evidence type="ECO:0000313" key="13">
    <source>
        <dbReference type="Proteomes" id="UP000076404"/>
    </source>
</evidence>
<dbReference type="GO" id="GO:0071978">
    <property type="term" value="P:bacterial-type flagellum-dependent swarming motility"/>
    <property type="evidence" value="ECO:0007669"/>
    <property type="project" value="TreeGrafter"/>
</dbReference>
<dbReference type="GO" id="GO:0005886">
    <property type="term" value="C:plasma membrane"/>
    <property type="evidence" value="ECO:0007669"/>
    <property type="project" value="UniProtKB-SubCell"/>
</dbReference>
<dbReference type="GO" id="GO:0009425">
    <property type="term" value="C:bacterial-type flagellum basal body"/>
    <property type="evidence" value="ECO:0007669"/>
    <property type="project" value="UniProtKB-SubCell"/>
</dbReference>
<evidence type="ECO:0000256" key="8">
    <source>
        <dbReference type="ARBA" id="ARBA00023136"/>
    </source>
</evidence>